<dbReference type="SUPFAM" id="SSF56176">
    <property type="entry name" value="FAD-binding/transporter-associated domain-like"/>
    <property type="match status" value="1"/>
</dbReference>
<dbReference type="SUPFAM" id="SSF46548">
    <property type="entry name" value="alpha-helical ferredoxin"/>
    <property type="match status" value="1"/>
</dbReference>
<evidence type="ECO:0000256" key="12">
    <source>
        <dbReference type="ARBA" id="ARBA00067680"/>
    </source>
</evidence>
<dbReference type="InterPro" id="IPR016169">
    <property type="entry name" value="FAD-bd_PCMH_sub2"/>
</dbReference>
<reference evidence="14 15" key="1">
    <citation type="journal article" date="2015" name="Genome Announc.">
        <title>Draft Genome Sequence of Filamentous Marine Cyanobacterium Lyngbya confervoides Strain BDU141951.</title>
        <authorList>
            <person name="Chandrababunaidu M.M."/>
            <person name="Sen D."/>
            <person name="Tripathy S."/>
        </authorList>
    </citation>
    <scope>NUCLEOTIDE SEQUENCE [LARGE SCALE GENOMIC DNA]</scope>
    <source>
        <strain evidence="14 15">BDU141951</strain>
    </source>
</reference>
<proteinExistence type="inferred from homology"/>
<dbReference type="Gene3D" id="3.30.70.2740">
    <property type="match status" value="1"/>
</dbReference>
<dbReference type="InterPro" id="IPR016166">
    <property type="entry name" value="FAD-bd_PCMH"/>
</dbReference>
<dbReference type="InterPro" id="IPR016164">
    <property type="entry name" value="FAD-linked_Oxase-like_C"/>
</dbReference>
<evidence type="ECO:0000256" key="7">
    <source>
        <dbReference type="ARBA" id="ARBA00023004"/>
    </source>
</evidence>
<evidence type="ECO:0000256" key="11">
    <source>
        <dbReference type="ARBA" id="ARBA00060924"/>
    </source>
</evidence>
<evidence type="ECO:0000256" key="8">
    <source>
        <dbReference type="ARBA" id="ARBA00023014"/>
    </source>
</evidence>
<evidence type="ECO:0000259" key="13">
    <source>
        <dbReference type="PROSITE" id="PS51387"/>
    </source>
</evidence>
<dbReference type="GO" id="GO:0051990">
    <property type="term" value="F:(R)-2-hydroxyglutarate dehydrogenase activity"/>
    <property type="evidence" value="ECO:0007669"/>
    <property type="project" value="UniProtKB-EC"/>
</dbReference>
<evidence type="ECO:0000256" key="4">
    <source>
        <dbReference type="ARBA" id="ARBA00022723"/>
    </source>
</evidence>
<dbReference type="FunFam" id="3.30.70.2740:FF:000003">
    <property type="entry name" value="Oxidoreductase, FAD-binding, putative"/>
    <property type="match status" value="1"/>
</dbReference>
<comment type="caution">
    <text evidence="14">The sequence shown here is derived from an EMBL/GenBank/DDBJ whole genome shotgun (WGS) entry which is preliminary data.</text>
</comment>
<evidence type="ECO:0000313" key="14">
    <source>
        <dbReference type="EMBL" id="MCM1984489.1"/>
    </source>
</evidence>
<dbReference type="Proteomes" id="UP000031561">
    <property type="component" value="Unassembled WGS sequence"/>
</dbReference>
<keyword evidence="2" id="KW-0004">4Fe-4S</keyword>
<dbReference type="SUPFAM" id="SSF55103">
    <property type="entry name" value="FAD-linked oxidases, C-terminal domain"/>
    <property type="match status" value="1"/>
</dbReference>
<dbReference type="InterPro" id="IPR004113">
    <property type="entry name" value="FAD-bd_oxidored_4_C"/>
</dbReference>
<evidence type="ECO:0000256" key="1">
    <source>
        <dbReference type="ARBA" id="ARBA00001974"/>
    </source>
</evidence>
<dbReference type="GO" id="GO:0051539">
    <property type="term" value="F:4 iron, 4 sulfur cluster binding"/>
    <property type="evidence" value="ECO:0007669"/>
    <property type="project" value="UniProtKB-KW"/>
</dbReference>
<dbReference type="InterPro" id="IPR017900">
    <property type="entry name" value="4Fe4S_Fe_S_CS"/>
</dbReference>
<dbReference type="PROSITE" id="PS51387">
    <property type="entry name" value="FAD_PCMH"/>
    <property type="match status" value="1"/>
</dbReference>
<evidence type="ECO:0000256" key="6">
    <source>
        <dbReference type="ARBA" id="ARBA00023002"/>
    </source>
</evidence>
<keyword evidence="7" id="KW-0408">Iron</keyword>
<gene>
    <name evidence="14" type="ORF">QQ91_0016825</name>
</gene>
<keyword evidence="5" id="KW-0274">FAD</keyword>
<evidence type="ECO:0000256" key="10">
    <source>
        <dbReference type="ARBA" id="ARBA00051291"/>
    </source>
</evidence>
<dbReference type="GO" id="GO:0046872">
    <property type="term" value="F:metal ion binding"/>
    <property type="evidence" value="ECO:0007669"/>
    <property type="project" value="UniProtKB-KW"/>
</dbReference>
<keyword evidence="6" id="KW-0560">Oxidoreductase</keyword>
<name>A0ABD4T6Z9_9CYAN</name>
<dbReference type="PROSITE" id="PS00198">
    <property type="entry name" value="4FE4S_FER_1"/>
    <property type="match status" value="1"/>
</dbReference>
<comment type="catalytic activity">
    <reaction evidence="10">
        <text>(R)-2-hydroxyglutarate + A = 2-oxoglutarate + AH2</text>
        <dbReference type="Rhea" id="RHEA:38295"/>
        <dbReference type="ChEBI" id="CHEBI:13193"/>
        <dbReference type="ChEBI" id="CHEBI:15801"/>
        <dbReference type="ChEBI" id="CHEBI:16810"/>
        <dbReference type="ChEBI" id="CHEBI:17499"/>
        <dbReference type="EC" id="1.1.99.39"/>
    </reaction>
    <physiologicalReaction direction="left-to-right" evidence="10">
        <dbReference type="Rhea" id="RHEA:38296"/>
    </physiologicalReaction>
</comment>
<dbReference type="Gene3D" id="3.30.465.10">
    <property type="match status" value="1"/>
</dbReference>
<evidence type="ECO:0000256" key="5">
    <source>
        <dbReference type="ARBA" id="ARBA00022827"/>
    </source>
</evidence>
<dbReference type="RefSeq" id="WP_166283280.1">
    <property type="nucleotide sequence ID" value="NZ_JTHE03000099.1"/>
</dbReference>
<dbReference type="EC" id="1.1.99.39" evidence="9"/>
<evidence type="ECO:0000313" key="15">
    <source>
        <dbReference type="Proteomes" id="UP000031561"/>
    </source>
</evidence>
<dbReference type="EMBL" id="JTHE03000099">
    <property type="protein sequence ID" value="MCM1984489.1"/>
    <property type="molecule type" value="Genomic_DNA"/>
</dbReference>
<keyword evidence="4" id="KW-0479">Metal-binding</keyword>
<feature type="domain" description="FAD-binding PCMH-type" evidence="13">
    <location>
        <begin position="48"/>
        <end position="279"/>
    </location>
</feature>
<sequence length="1003" mass="111983">MIPRLSPQPGLCSQTAEFLQALRKTAFRGEIRGDFASRLLCATDNSIYQILPQAVIYPRSRADVVQTLRLAQQFPEITFTPRGGGTGTNGQSLSPGIVLDCSKYMRQILEINAEEAWVRVQPGVVLDQLNEALQPYGLFFAPALAPSNRATLGGMINTDACGQGSRLYGRTSDHVLALEWVLPEGTQGRSMPVNPQDLQHLKDQPGPLGRIYRQVDHIVTQRRELIAQTFPKMPRFMTGYNLAKVYNAADQTFDLNRILAGSEGTLAVITEAKLRLLKIPQYKCLAVVHYRCFDEALQGARPLLTLNPAAIETVDEKILDLARQDGVYPAVQEFIGAASCFNLVELREISLAQMQAKLGALDQQLRSEAIPYTLAHTDAEMNQLWALRKKGVGLLGNQPGDRKPIPFVEDTAVPPDRLYDYIQEFKALLNEAGLDYAMFGHVDVGCIHVRPALDTKDPADVDRIRQLSDQVVALVRRYGGVMWGEHGKGFRSEYTPQFFGDVLYQDLRRIKAAFDPENRLNPGKIVTPYGSDAAVVTLEAPLKGSFDRQVPEPWRSQYPQAFSCNGNGACFNVLSQDVMCPSYKGMAVDEGGGDRIHSPKGRATLLREWLRQLAQQEARPDSWILRCWNTLQKQWGVEDYSHEVYAGLHGCLSCKACASQCPVHVDIPSLKSKFLEQYHSRYLRPPRDYLVAYLEEIAALQAQFPRISNWAMQHPLARWGAKQLLGMVDYPALSQPGLAQGLAARNAPPFDRAALAQQTGTSRHKSVVLLLDTFTAVYDAPLVLDTYDLLQYLGYQVYISPPLVSGKLYHLKGFMARFRTIAQRNLQTLEAMADLGLPIVGIEPSLVLTYRDEYQSLFPSKSVQILLIQEFLSQDLDLIRAWFRGSDQVPSLLWSHCTEQSTLWNAGQQWQIIFQAAGVPLTLVKSGCCGMAGVYGHEAEHYPLSQRIFKAGWQPQLPTDPEAQKQVLVTGYSCRSQIQRFAGWRPRHPVQGLYALHKAESSG</sequence>
<evidence type="ECO:0000256" key="2">
    <source>
        <dbReference type="ARBA" id="ARBA00022485"/>
    </source>
</evidence>
<keyword evidence="3" id="KW-0285">Flavoprotein</keyword>
<dbReference type="InterPro" id="IPR036318">
    <property type="entry name" value="FAD-bd_PCMH-like_sf"/>
</dbReference>
<dbReference type="Pfam" id="PF02913">
    <property type="entry name" value="FAD-oxidase_C"/>
    <property type="match status" value="1"/>
</dbReference>
<comment type="similarity">
    <text evidence="11">In the N-terminal section; belongs to the FAD-binding oxidoreductase/transferase type 4 family.</text>
</comment>
<dbReference type="Gene3D" id="1.10.45.10">
    <property type="entry name" value="Vanillyl-alcohol Oxidase, Chain A, domain 4"/>
    <property type="match status" value="1"/>
</dbReference>
<organism evidence="14 15">
    <name type="scientific">Lyngbya confervoides BDU141951</name>
    <dbReference type="NCBI Taxonomy" id="1574623"/>
    <lineage>
        <taxon>Bacteria</taxon>
        <taxon>Bacillati</taxon>
        <taxon>Cyanobacteriota</taxon>
        <taxon>Cyanophyceae</taxon>
        <taxon>Oscillatoriophycideae</taxon>
        <taxon>Oscillatoriales</taxon>
        <taxon>Microcoleaceae</taxon>
        <taxon>Lyngbya</taxon>
    </lineage>
</organism>
<accession>A0ABD4T6Z9</accession>
<keyword evidence="15" id="KW-1185">Reference proteome</keyword>
<dbReference type="PANTHER" id="PTHR11748:SF119">
    <property type="entry name" value="D-2-HYDROXYGLUTARATE DEHYDROGENASE"/>
    <property type="match status" value="1"/>
</dbReference>
<keyword evidence="8" id="KW-0411">Iron-sulfur</keyword>
<comment type="cofactor">
    <cofactor evidence="1">
        <name>FAD</name>
        <dbReference type="ChEBI" id="CHEBI:57692"/>
    </cofactor>
</comment>
<evidence type="ECO:0000256" key="3">
    <source>
        <dbReference type="ARBA" id="ARBA00022630"/>
    </source>
</evidence>
<dbReference type="AlphaFoldDB" id="A0ABD4T6Z9"/>
<dbReference type="InterPro" id="IPR016171">
    <property type="entry name" value="Vanillyl_alc_oxidase_C-sub2"/>
</dbReference>
<evidence type="ECO:0000256" key="9">
    <source>
        <dbReference type="ARBA" id="ARBA00039003"/>
    </source>
</evidence>
<dbReference type="PANTHER" id="PTHR11748">
    <property type="entry name" value="D-LACTATE DEHYDROGENASE"/>
    <property type="match status" value="1"/>
</dbReference>
<protein>
    <recommendedName>
        <fullName evidence="12">D-2-hydroxyglutarate dehydrogenase</fullName>
        <ecNumber evidence="9">1.1.99.39</ecNumber>
    </recommendedName>
</protein>
<dbReference type="InterPro" id="IPR006094">
    <property type="entry name" value="Oxid_FAD_bind_N"/>
</dbReference>
<dbReference type="Pfam" id="PF01565">
    <property type="entry name" value="FAD_binding_4"/>
    <property type="match status" value="1"/>
</dbReference>